<dbReference type="PROSITE" id="PS50096">
    <property type="entry name" value="IQ"/>
    <property type="match status" value="1"/>
</dbReference>
<evidence type="ECO:0008006" key="6">
    <source>
        <dbReference type="Google" id="ProtNLM"/>
    </source>
</evidence>
<accession>A0AAN7JB40</accession>
<dbReference type="PANTHER" id="PTHR32295:SF93">
    <property type="entry name" value="PROTEIN IQ-DOMAIN 9"/>
    <property type="match status" value="1"/>
</dbReference>
<feature type="region of interest" description="Disordered" evidence="3">
    <location>
        <begin position="18"/>
        <end position="49"/>
    </location>
</feature>
<dbReference type="GO" id="GO:0005516">
    <property type="term" value="F:calmodulin binding"/>
    <property type="evidence" value="ECO:0007669"/>
    <property type="project" value="UniProtKB-KW"/>
</dbReference>
<dbReference type="Gene3D" id="1.20.5.190">
    <property type="match status" value="1"/>
</dbReference>
<comment type="similarity">
    <text evidence="2">Belongs to the IQD family.</text>
</comment>
<dbReference type="EMBL" id="JAXIOK010000022">
    <property type="protein sequence ID" value="KAK4744501.1"/>
    <property type="molecule type" value="Genomic_DNA"/>
</dbReference>
<evidence type="ECO:0000256" key="1">
    <source>
        <dbReference type="ARBA" id="ARBA00022860"/>
    </source>
</evidence>
<sequence length="265" mass="30112">MGPGECFRAIICQKKAKGETSKQAKAESVSAAAKSNGSKSSPRVHKDPLVTSGNSIKDIAAVKVQTAFRGYLARRTLSRLKAAVRFHVLTRGQPVQEQLSSTLSCMHSWSRIQSQIRARRFCMVTEARIRQKNLENQLKFEAKLHKLEVEWCGESGTMEDILARIQQREEAAVKRERAMAYAFSHQWRANASQYLGQTSFCMDKENWGWSWLQHWVAARPWEIRVKNSHPNRGRIKQVSQSNKSKLISELKIIPVSDNAALSNLY</sequence>
<evidence type="ECO:0000313" key="4">
    <source>
        <dbReference type="EMBL" id="KAK4744501.1"/>
    </source>
</evidence>
<proteinExistence type="inferred from homology"/>
<organism evidence="4 5">
    <name type="scientific">Trapa incisa</name>
    <dbReference type="NCBI Taxonomy" id="236973"/>
    <lineage>
        <taxon>Eukaryota</taxon>
        <taxon>Viridiplantae</taxon>
        <taxon>Streptophyta</taxon>
        <taxon>Embryophyta</taxon>
        <taxon>Tracheophyta</taxon>
        <taxon>Spermatophyta</taxon>
        <taxon>Magnoliopsida</taxon>
        <taxon>eudicotyledons</taxon>
        <taxon>Gunneridae</taxon>
        <taxon>Pentapetalae</taxon>
        <taxon>rosids</taxon>
        <taxon>malvids</taxon>
        <taxon>Myrtales</taxon>
        <taxon>Lythraceae</taxon>
        <taxon>Trapa</taxon>
    </lineage>
</organism>
<reference evidence="4 5" key="1">
    <citation type="journal article" date="2023" name="Hortic Res">
        <title>Pangenome of water caltrop reveals structural variations and asymmetric subgenome divergence after allopolyploidization.</title>
        <authorList>
            <person name="Zhang X."/>
            <person name="Chen Y."/>
            <person name="Wang L."/>
            <person name="Yuan Y."/>
            <person name="Fang M."/>
            <person name="Shi L."/>
            <person name="Lu R."/>
            <person name="Comes H.P."/>
            <person name="Ma Y."/>
            <person name="Chen Y."/>
            <person name="Huang G."/>
            <person name="Zhou Y."/>
            <person name="Zheng Z."/>
            <person name="Qiu Y."/>
        </authorList>
    </citation>
    <scope>NUCLEOTIDE SEQUENCE [LARGE SCALE GENOMIC DNA]</scope>
    <source>
        <tissue evidence="4">Roots</tissue>
    </source>
</reference>
<keyword evidence="1" id="KW-0112">Calmodulin-binding</keyword>
<evidence type="ECO:0000313" key="5">
    <source>
        <dbReference type="Proteomes" id="UP001345219"/>
    </source>
</evidence>
<dbReference type="Proteomes" id="UP001345219">
    <property type="component" value="Chromosome 9"/>
</dbReference>
<evidence type="ECO:0000256" key="3">
    <source>
        <dbReference type="SAM" id="MobiDB-lite"/>
    </source>
</evidence>
<dbReference type="PANTHER" id="PTHR32295">
    <property type="entry name" value="IQ-DOMAIN 5-RELATED"/>
    <property type="match status" value="1"/>
</dbReference>
<name>A0AAN7JB40_9MYRT</name>
<dbReference type="Pfam" id="PF00612">
    <property type="entry name" value="IQ"/>
    <property type="match status" value="1"/>
</dbReference>
<protein>
    <recommendedName>
        <fullName evidence="6">Protein IQ-DOMAIN 1</fullName>
    </recommendedName>
</protein>
<feature type="compositionally biased region" description="Low complexity" evidence="3">
    <location>
        <begin position="26"/>
        <end position="41"/>
    </location>
</feature>
<dbReference type="InterPro" id="IPR000048">
    <property type="entry name" value="IQ_motif_EF-hand-BS"/>
</dbReference>
<evidence type="ECO:0000256" key="2">
    <source>
        <dbReference type="ARBA" id="ARBA00024341"/>
    </source>
</evidence>
<keyword evidence="5" id="KW-1185">Reference proteome</keyword>
<comment type="caution">
    <text evidence="4">The sequence shown here is derived from an EMBL/GenBank/DDBJ whole genome shotgun (WGS) entry which is preliminary data.</text>
</comment>
<gene>
    <name evidence="4" type="ORF">SAY87_010813</name>
</gene>
<dbReference type="AlphaFoldDB" id="A0AAN7JB40"/>